<keyword evidence="6" id="KW-1133">Transmembrane helix</keyword>
<dbReference type="GO" id="GO:0000160">
    <property type="term" value="P:phosphorelay signal transduction system"/>
    <property type="evidence" value="ECO:0007669"/>
    <property type="project" value="UniProtKB-KW"/>
</dbReference>
<dbReference type="Proteomes" id="UP000481583">
    <property type="component" value="Unassembled WGS sequence"/>
</dbReference>
<keyword evidence="9" id="KW-1185">Reference proteome</keyword>
<proteinExistence type="predicted"/>
<evidence type="ECO:0000256" key="4">
    <source>
        <dbReference type="ARBA" id="ARBA00022777"/>
    </source>
</evidence>
<dbReference type="PANTHER" id="PTHR24421:SF10">
    <property type="entry name" value="NITRATE_NITRITE SENSOR PROTEIN NARQ"/>
    <property type="match status" value="1"/>
</dbReference>
<dbReference type="SUPFAM" id="SSF55874">
    <property type="entry name" value="ATPase domain of HSP90 chaperone/DNA topoisomerase II/histidine kinase"/>
    <property type="match status" value="1"/>
</dbReference>
<dbReference type="Pfam" id="PF02518">
    <property type="entry name" value="HATPase_c"/>
    <property type="match status" value="1"/>
</dbReference>
<dbReference type="AlphaFoldDB" id="A0A6G4UAR1"/>
<evidence type="ECO:0000256" key="3">
    <source>
        <dbReference type="ARBA" id="ARBA00022679"/>
    </source>
</evidence>
<feature type="transmembrane region" description="Helical" evidence="6">
    <location>
        <begin position="23"/>
        <end position="45"/>
    </location>
</feature>
<evidence type="ECO:0000259" key="7">
    <source>
        <dbReference type="SMART" id="SM00387"/>
    </source>
</evidence>
<dbReference type="Gene3D" id="1.20.5.1930">
    <property type="match status" value="1"/>
</dbReference>
<accession>A0A6G4UAR1</accession>
<dbReference type="EC" id="2.7.13.3" evidence="2"/>
<evidence type="ECO:0000256" key="2">
    <source>
        <dbReference type="ARBA" id="ARBA00012438"/>
    </source>
</evidence>
<feature type="transmembrane region" description="Helical" evidence="6">
    <location>
        <begin position="57"/>
        <end position="77"/>
    </location>
</feature>
<dbReference type="InterPro" id="IPR036890">
    <property type="entry name" value="HATPase_C_sf"/>
</dbReference>
<name>A0A6G4UAR1_9ACTN</name>
<dbReference type="CDD" id="cd16917">
    <property type="entry name" value="HATPase_UhpB-NarQ-NarX-like"/>
    <property type="match status" value="1"/>
</dbReference>
<dbReference type="GO" id="GO:0004673">
    <property type="term" value="F:protein histidine kinase activity"/>
    <property type="evidence" value="ECO:0007669"/>
    <property type="project" value="UniProtKB-EC"/>
</dbReference>
<dbReference type="PANTHER" id="PTHR24421">
    <property type="entry name" value="NITRATE/NITRITE SENSOR PROTEIN NARX-RELATED"/>
    <property type="match status" value="1"/>
</dbReference>
<keyword evidence="4" id="KW-0418">Kinase</keyword>
<protein>
    <recommendedName>
        <fullName evidence="2">histidine kinase</fullName>
        <ecNumber evidence="2">2.7.13.3</ecNumber>
    </recommendedName>
</protein>
<gene>
    <name evidence="8" type="ORF">G5C51_36245</name>
</gene>
<dbReference type="Gene3D" id="3.30.565.10">
    <property type="entry name" value="Histidine kinase-like ATPase, C-terminal domain"/>
    <property type="match status" value="1"/>
</dbReference>
<evidence type="ECO:0000256" key="5">
    <source>
        <dbReference type="ARBA" id="ARBA00023012"/>
    </source>
</evidence>
<keyword evidence="5" id="KW-0902">Two-component regulatory system</keyword>
<dbReference type="RefSeq" id="WP_165244161.1">
    <property type="nucleotide sequence ID" value="NZ_JAAKZV010000282.1"/>
</dbReference>
<comment type="catalytic activity">
    <reaction evidence="1">
        <text>ATP + protein L-histidine = ADP + protein N-phospho-L-histidine.</text>
        <dbReference type="EC" id="2.7.13.3"/>
    </reaction>
</comment>
<evidence type="ECO:0000313" key="9">
    <source>
        <dbReference type="Proteomes" id="UP000481583"/>
    </source>
</evidence>
<keyword evidence="6" id="KW-0472">Membrane</keyword>
<dbReference type="InterPro" id="IPR003594">
    <property type="entry name" value="HATPase_dom"/>
</dbReference>
<dbReference type="SMART" id="SM00387">
    <property type="entry name" value="HATPase_c"/>
    <property type="match status" value="1"/>
</dbReference>
<feature type="domain" description="Histidine kinase/HSP90-like ATPase" evidence="7">
    <location>
        <begin position="308"/>
        <end position="398"/>
    </location>
</feature>
<reference evidence="8 9" key="1">
    <citation type="submission" date="2020-02" db="EMBL/GenBank/DDBJ databases">
        <title>Whole-genome analyses of novel actinobacteria.</title>
        <authorList>
            <person name="Sahin N."/>
        </authorList>
    </citation>
    <scope>NUCLEOTIDE SEQUENCE [LARGE SCALE GENOMIC DNA]</scope>
    <source>
        <strain evidence="8 9">A7024</strain>
    </source>
</reference>
<keyword evidence="6" id="KW-0812">Transmembrane</keyword>
<dbReference type="InterPro" id="IPR050482">
    <property type="entry name" value="Sensor_HK_TwoCompSys"/>
</dbReference>
<evidence type="ECO:0000313" key="8">
    <source>
        <dbReference type="EMBL" id="NGN69325.1"/>
    </source>
</evidence>
<evidence type="ECO:0000256" key="6">
    <source>
        <dbReference type="SAM" id="Phobius"/>
    </source>
</evidence>
<organism evidence="8 9">
    <name type="scientific">Streptomyces coryli</name>
    <dbReference type="NCBI Taxonomy" id="1128680"/>
    <lineage>
        <taxon>Bacteria</taxon>
        <taxon>Bacillati</taxon>
        <taxon>Actinomycetota</taxon>
        <taxon>Actinomycetes</taxon>
        <taxon>Kitasatosporales</taxon>
        <taxon>Streptomycetaceae</taxon>
        <taxon>Streptomyces</taxon>
    </lineage>
</organism>
<comment type="caution">
    <text evidence="8">The sequence shown here is derived from an EMBL/GenBank/DDBJ whole genome shotgun (WGS) entry which is preliminary data.</text>
</comment>
<keyword evidence="3" id="KW-0808">Transferase</keyword>
<evidence type="ECO:0000256" key="1">
    <source>
        <dbReference type="ARBA" id="ARBA00000085"/>
    </source>
</evidence>
<sequence length="401" mass="41709">MGTAAAMYRLATIRELRPIGEPLTDAAIAVALLLFGAAVGTVVRIGGVRARIPEPDLAGAFAAIVAAALVLPAGLWLRRRLLARRYGPGTLSAADVAQITAGLHTRTDARELLGKAAAMVAAASGHRQVGLVLGPDVPEPPAHWVLYPLVVGGDRVGTLYLEPRHPEGPEPRQERTVGQLLPTVSLVASAVGLAVEADHARQDVARQRDAERGRILGDLHDGLGPMLIGMGMRVRAELRSRPTPLLEALAGELADCRGDLRRIVSGLTPSVLHDSDLGTALRRLAGSFTGWGPAVTLSTGIDGDLPPAVAVAVYRSVAEGITNALRHARADEVRVDVRTGPGGIILVDVHDDGTGGPITPGVGLSSLRRRAEELGGTLHIAAGRASGTRLHLELPTGKAAT</sequence>
<dbReference type="EMBL" id="JAAKZV010000282">
    <property type="protein sequence ID" value="NGN69325.1"/>
    <property type="molecule type" value="Genomic_DNA"/>
</dbReference>